<dbReference type="InterPro" id="IPR036397">
    <property type="entry name" value="RNaseH_sf"/>
</dbReference>
<dbReference type="InterPro" id="IPR001584">
    <property type="entry name" value="Integrase_cat-core"/>
</dbReference>
<sequence length="3179" mass="353295">MRPPLAILFLADWLLASAVRHAPASPVAHTVEVPALLEEGNVFHYGHQVLKKLHSETDASQGDEFISYLAKTTMEKCAELKVAQNASNATEQLKRTLKEVCQETDSSHVVSEIFSLMNDALVAKWICGGLTAVDYMSANELEQCQDAGKVVLGGLTGMMEAKGKGKMLATMQTYALKLAVIFVPLPPPLGVIIEKGANLALSSLANDATSHLENLETKMSAMMRKSLSQELLRLGTAQARAADEQIQEMITLDALLNDMVSKSSKLFGGDFAAAMARVTSFNRWAIIEHDLSTSTEVLRPPDEMQRLEERAHFARLMETHLEMYILVLSQMHRSLGDRASLEIQASLTRKAQRMARLLLPDLILHSQSVSVSSASRQLQIFGSSPLLSSVGSRCSSTKPSPREALCCRLLGRPEFHLEFLVTCLWLPLMDPPNGDFAYPLRVDGFSTEQACFLAPDELPDLVQDGLASCANHQAMAMLLNLRTSREPVELGMGLGEAQRMAMEALLRLVSMDRRMGSRGISTRPVAQRKEIHYKFKTLGCQQGAQQLHRSLGWDLQSDFEHLDDEVLSSTLYLEAIIEVMNAKAGVREDDEKRRAYRQAISENQRLREESLAQYAIRRQKDFRNAANYGVVIPNSLKAMLLKEGAGLSDQNQQNLTALLQGNDEDPDLVARCLSRMDVRSDRLSAYVDDAAREPSYLADTDAASEDDDVFENEEVLQELDKMELNEDQICEVFAVLERKRSWKENKLFKADIRKDRGSFIKDGNNGYPRGQAGGPPAGGVAGRNPSRQGFNRDQLKKISRCRLCQKKGHWAAECPSKKGAGGATAFAYCSASADVSRSAFTFLSVMEVRQAIRQVLYGDDQHGDGGWAFLTLDGGEAVLDIGATQDLIGLSALEDLTKELKKVGLKPVKIDKPVSTPTGIGGSARALYAVLLPISPGGIPGILEMTVLEGNVPPLLSVGFLDFLKASIDLSEDKLVLRTLNLELPMNKISTGHCTISLVKWKGGDFPIPDDVQEKYGLPEHAFNISASAFCAYPKSAAAEFVRPQHEEPIQGSISKFSFSHEPNIFSDFHTPQAINFVTDRADSATYQPPAPLMESTRDSRAARGWHQLLSAMSAQLETNRVAYKNLARAELRTKFAPGMKLLMHEGHTVGGCLHPSDALINRSNQYARWTVCPKCQARVWYQSLRRGRSSAQSSVQSAATTPPIEPMYHTPKAPPVAPGRTAATLTALNPTEETHQVLEAAMLSFQNQGAQMSMAMQQVGQSLEELARGQAQMLNMMQPNLTPAPKPAATPTPSLHESFHLDAPEAVAWSDVELEGSSPGSMFNPNEMMPNYDNNNHECYIFKYDLGVDHPACPDYKVVPGANDQRHSTECPGLEVCPDYEVVPGADDRRHSQVCSGDKVCPGDAVHPGATECVRQLMSTGESQFVDPTSRPTWVPPFAQHRHQRLANCTSLESEALGDPNWCTIWRRVVTEMGDIIEDSPGPHAALDFATPLDLRVSCWGLPLDFVRLANFSTQEVLPLRLDSEGQVSEEGTYWAVHSDLLSEEVIGFWTEASHDVSSKGEIHRCAQNLCFLAKNTTTNGGNRRLDFAELFSPPRVSPLAQQMGLKVDASAVFDLTAGWDVRNKEHRRRFRTFQSERRPKTLMASPECKAFSPLQNINKERLDPEYLRKILTEGQLMWDYSLEAVNTQTVNDDYFGLEHPERASSWKLPQTQRLLRRPDVAVIIFDQCALGLTVVPDGMLSRKTTRIATNNPWLAKRLLQAQCVGGHPHRQLIGGLPALAQEYPPALCQCIAESARDAALGLSPPSFVTEPIVSDEPSWNFPTLAEGEEGEEENEPAVAEPVTSGTIPVVTEAQKRLVRRVHINTGHPPRDRLLRALRAAGALPQVLHYVQHDFDCEICQSRSGPDVRRKAQLPKTYSFNKVLCVDFFYVKWREHQIAVLNMVDLGSGYQVAVRAPVAEGTHGGTPTSEMAWRLLLTTWIRHYGAPQLILCDAGNEFRGFFERSLENMGIFQHVIHPESPWENGKCERHGGWLKSKIDRELTSGRSVVQTLEDLDELLSSLTTTKNTWLNKGGFTPYQLVFGSLPRIPGELLADDELAQHGMSDAFEDPMEVDEAAGEYRRRHQIRERARQLAMQQDSTDAIKAATKAAPHQDRPWRPGQWVYVFRRARANQELHLRDRWVGPGIVVLVNNSTVYVGMRSRLWRCSAEQLRPALSSEILGKDLASDPALSTLLRQVISGQRAGAVDVAREGPPPGGSGCEPVERADGVQLADQPLHGPLRPHDHLPQQAPQEVLPVPPGLSPHVPLLPPAPVQSTPSSRRSSTREPASEPGAVISPNNVPQRGQEHAEPQLPPIPEQDTRDERSDDDASSGEPLSKAPRLTSPQMRSSDSSSSAMPAHEEATTTRAPGTPIRGLLDRVLRSPRRERSPRRDSTTTLTPVEHIDSTNRVAQQIREFDHMSLPQESSDQAATESVTFWNFLSGLPQTDKKRNDEISLKELSAEEKKLFEESDRLEWEAILQTKAVHVIYGEEAQKIRQQFSDRIVSSRMVRRKKPQPLLHSWKAKSRWCLHGHTDPDTGLLVTYAPTPQTEGIMLFLQTAINHQMTIAFADVKNDCHCHLEPGALISIDVPVYGLDDAPAEWRATVSDFTVKDLKAERNVVEPCWYSIFEPKTRRLLGQILVEVDDFIIAALPEHYDKLQKQMQDRFTFGKWEVNEAEFAGRHIRCTPEAIYIDQHKYIQEQVHPIALPKGRRQQAKESVSDDEFTALRSLIYRINWVGRETRPEAAGLASIMASKLKHAKVEDILVVNKFVNYLRSTSDRAIKIWAFDPREMAFVVFSDAGGINTKGSDLLDEEGLPTDSTQGAWLVLATERLPHGRQKVRATPLAWRSSKLKRKVFSTYGGETQSMLQGVSEVDWLQVMYRDATAHDVALSNWRCSLSPHMLVMKGDCELGGRQQQCSVTDAKSLYDCLLRENPSGKQDRKSALELAIVLRDLQETKSMVRWVPHQKMLVDGLTKEDPLKASDALHQFLKSGVLSLVDVTSELECGDPTERRITLLPFTFDTDGLCLERVRLFQNDVVAVLTSVHFESRLEHQLSEINRSTCRLAYRTSGVPYGPWARSETVGPSFDAADTAASQRTLGSVCDHCHWASPYSCAFQPRKPQPKPQLPMGAVRFSGPR</sequence>
<dbReference type="InterPro" id="IPR036875">
    <property type="entry name" value="Znf_CCHC_sf"/>
</dbReference>
<feature type="region of interest" description="Disordered" evidence="2">
    <location>
        <begin position="1825"/>
        <end position="1844"/>
    </location>
</feature>
<feature type="domain" description="Integrase catalytic" evidence="5">
    <location>
        <begin position="1912"/>
        <end position="2086"/>
    </location>
</feature>
<feature type="region of interest" description="Disordered" evidence="2">
    <location>
        <begin position="759"/>
        <end position="789"/>
    </location>
</feature>
<dbReference type="OrthoDB" id="775972at2759"/>
<dbReference type="PANTHER" id="PTHR37984">
    <property type="entry name" value="PROTEIN CBG26694"/>
    <property type="match status" value="1"/>
</dbReference>
<dbReference type="EMBL" id="CAMXCT020001458">
    <property type="protein sequence ID" value="CAL1143679.1"/>
    <property type="molecule type" value="Genomic_DNA"/>
</dbReference>
<dbReference type="InterPro" id="IPR001878">
    <property type="entry name" value="Znf_CCHC"/>
</dbReference>
<keyword evidence="1" id="KW-0479">Metal-binding</keyword>
<dbReference type="EMBL" id="CAMXCT030001458">
    <property type="protein sequence ID" value="CAL4777616.1"/>
    <property type="molecule type" value="Genomic_DNA"/>
</dbReference>
<organism evidence="6">
    <name type="scientific">Cladocopium goreaui</name>
    <dbReference type="NCBI Taxonomy" id="2562237"/>
    <lineage>
        <taxon>Eukaryota</taxon>
        <taxon>Sar</taxon>
        <taxon>Alveolata</taxon>
        <taxon>Dinophyceae</taxon>
        <taxon>Suessiales</taxon>
        <taxon>Symbiodiniaceae</taxon>
        <taxon>Cladocopium</taxon>
    </lineage>
</organism>
<evidence type="ECO:0000313" key="7">
    <source>
        <dbReference type="EMBL" id="CAL1143679.1"/>
    </source>
</evidence>
<name>A0A9P1FUQ6_9DINO</name>
<feature type="compositionally biased region" description="Acidic residues" evidence="2">
    <location>
        <begin position="1828"/>
        <end position="1837"/>
    </location>
</feature>
<evidence type="ECO:0000313" key="6">
    <source>
        <dbReference type="EMBL" id="CAI3990304.1"/>
    </source>
</evidence>
<dbReference type="Gene3D" id="4.10.60.10">
    <property type="entry name" value="Zinc finger, CCHC-type"/>
    <property type="match status" value="1"/>
</dbReference>
<evidence type="ECO:0000256" key="1">
    <source>
        <dbReference type="PROSITE-ProRule" id="PRU00047"/>
    </source>
</evidence>
<feature type="compositionally biased region" description="Low complexity" evidence="2">
    <location>
        <begin position="1191"/>
        <end position="1200"/>
    </location>
</feature>
<proteinExistence type="predicted"/>
<keyword evidence="1" id="KW-0863">Zinc-finger</keyword>
<evidence type="ECO:0000256" key="3">
    <source>
        <dbReference type="SAM" id="SignalP"/>
    </source>
</evidence>
<evidence type="ECO:0000256" key="2">
    <source>
        <dbReference type="SAM" id="MobiDB-lite"/>
    </source>
</evidence>
<feature type="region of interest" description="Disordered" evidence="2">
    <location>
        <begin position="2274"/>
        <end position="2440"/>
    </location>
</feature>
<feature type="compositionally biased region" description="Gly residues" evidence="2">
    <location>
        <begin position="771"/>
        <end position="781"/>
    </location>
</feature>
<keyword evidence="1" id="KW-0862">Zinc</keyword>
<dbReference type="Proteomes" id="UP001152797">
    <property type="component" value="Unassembled WGS sequence"/>
</dbReference>
<protein>
    <submittedName>
        <fullName evidence="6">Uncharacterized protein</fullName>
    </submittedName>
</protein>
<dbReference type="EMBL" id="CAMXCT010001458">
    <property type="protein sequence ID" value="CAI3990304.1"/>
    <property type="molecule type" value="Genomic_DNA"/>
</dbReference>
<dbReference type="PROSITE" id="PS50158">
    <property type="entry name" value="ZF_CCHC"/>
    <property type="match status" value="1"/>
</dbReference>
<dbReference type="InterPro" id="IPR012337">
    <property type="entry name" value="RNaseH-like_sf"/>
</dbReference>
<keyword evidence="8" id="KW-1185">Reference proteome</keyword>
<evidence type="ECO:0000259" key="5">
    <source>
        <dbReference type="PROSITE" id="PS50994"/>
    </source>
</evidence>
<feature type="chain" id="PRO_5043272217" evidence="3">
    <location>
        <begin position="19"/>
        <end position="3179"/>
    </location>
</feature>
<reference evidence="6" key="1">
    <citation type="submission" date="2022-10" db="EMBL/GenBank/DDBJ databases">
        <authorList>
            <person name="Chen Y."/>
            <person name="Dougan E. K."/>
            <person name="Chan C."/>
            <person name="Rhodes N."/>
            <person name="Thang M."/>
        </authorList>
    </citation>
    <scope>NUCLEOTIDE SEQUENCE</scope>
</reference>
<reference evidence="7" key="2">
    <citation type="submission" date="2024-04" db="EMBL/GenBank/DDBJ databases">
        <authorList>
            <person name="Chen Y."/>
            <person name="Shah S."/>
            <person name="Dougan E. K."/>
            <person name="Thang M."/>
            <person name="Chan C."/>
        </authorList>
    </citation>
    <scope>NUCLEOTIDE SEQUENCE [LARGE SCALE GENOMIC DNA]</scope>
</reference>
<gene>
    <name evidence="6" type="ORF">C1SCF055_LOCUS17303</name>
</gene>
<dbReference type="GO" id="GO:0003676">
    <property type="term" value="F:nucleic acid binding"/>
    <property type="evidence" value="ECO:0007669"/>
    <property type="project" value="InterPro"/>
</dbReference>
<dbReference type="InterPro" id="IPR050951">
    <property type="entry name" value="Retrovirus_Pol_polyprotein"/>
</dbReference>
<feature type="domain" description="CCHC-type" evidence="4">
    <location>
        <begin position="800"/>
        <end position="816"/>
    </location>
</feature>
<dbReference type="PROSITE" id="PS50994">
    <property type="entry name" value="INTEGRASE"/>
    <property type="match status" value="1"/>
</dbReference>
<accession>A0A9P1FUQ6</accession>
<feature type="region of interest" description="Disordered" evidence="2">
    <location>
        <begin position="1191"/>
        <end position="1217"/>
    </location>
</feature>
<feature type="compositionally biased region" description="Pro residues" evidence="2">
    <location>
        <begin position="2297"/>
        <end position="2313"/>
    </location>
</feature>
<dbReference type="SUPFAM" id="SSF57756">
    <property type="entry name" value="Retrovirus zinc finger-like domains"/>
    <property type="match status" value="1"/>
</dbReference>
<feature type="signal peptide" evidence="3">
    <location>
        <begin position="1"/>
        <end position="18"/>
    </location>
</feature>
<evidence type="ECO:0000259" key="4">
    <source>
        <dbReference type="PROSITE" id="PS50158"/>
    </source>
</evidence>
<dbReference type="GO" id="GO:0008270">
    <property type="term" value="F:zinc ion binding"/>
    <property type="evidence" value="ECO:0007669"/>
    <property type="project" value="UniProtKB-KW"/>
</dbReference>
<dbReference type="SMART" id="SM00343">
    <property type="entry name" value="ZnF_C2HC"/>
    <property type="match status" value="1"/>
</dbReference>
<comment type="caution">
    <text evidence="6">The sequence shown here is derived from an EMBL/GenBank/DDBJ whole genome shotgun (WGS) entry which is preliminary data.</text>
</comment>
<dbReference type="SUPFAM" id="SSF53098">
    <property type="entry name" value="Ribonuclease H-like"/>
    <property type="match status" value="1"/>
</dbReference>
<dbReference type="Gene3D" id="3.30.420.10">
    <property type="entry name" value="Ribonuclease H-like superfamily/Ribonuclease H"/>
    <property type="match status" value="1"/>
</dbReference>
<keyword evidence="3" id="KW-0732">Signal</keyword>
<feature type="compositionally biased region" description="Basic and acidic residues" evidence="2">
    <location>
        <begin position="2416"/>
        <end position="2434"/>
    </location>
</feature>
<dbReference type="GO" id="GO:0015074">
    <property type="term" value="P:DNA integration"/>
    <property type="evidence" value="ECO:0007669"/>
    <property type="project" value="InterPro"/>
</dbReference>
<dbReference type="PANTHER" id="PTHR37984:SF5">
    <property type="entry name" value="PROTEIN NYNRIN-LIKE"/>
    <property type="match status" value="1"/>
</dbReference>
<feature type="region of interest" description="Disordered" evidence="2">
    <location>
        <begin position="3160"/>
        <end position="3179"/>
    </location>
</feature>
<evidence type="ECO:0000313" key="8">
    <source>
        <dbReference type="Proteomes" id="UP001152797"/>
    </source>
</evidence>